<keyword evidence="1 3" id="KW-0238">DNA-binding</keyword>
<protein>
    <submittedName>
        <fullName evidence="6">Tyrosine-type recombinase/integrase</fullName>
    </submittedName>
</protein>
<evidence type="ECO:0000256" key="3">
    <source>
        <dbReference type="PROSITE-ProRule" id="PRU01248"/>
    </source>
</evidence>
<dbReference type="PROSITE" id="PS51900">
    <property type="entry name" value="CB"/>
    <property type="match status" value="1"/>
</dbReference>
<dbReference type="InterPro" id="IPR052925">
    <property type="entry name" value="Phage_Integrase-like_Recomb"/>
</dbReference>
<accession>A0A9X1NLF8</accession>
<dbReference type="RefSeq" id="WP_231448707.1">
    <property type="nucleotide sequence ID" value="NZ_JAJOMB010000025.1"/>
</dbReference>
<evidence type="ECO:0000259" key="4">
    <source>
        <dbReference type="PROSITE" id="PS51898"/>
    </source>
</evidence>
<keyword evidence="7" id="KW-1185">Reference proteome</keyword>
<dbReference type="Pfam" id="PF00589">
    <property type="entry name" value="Phage_integrase"/>
    <property type="match status" value="1"/>
</dbReference>
<dbReference type="GO" id="GO:0006310">
    <property type="term" value="P:DNA recombination"/>
    <property type="evidence" value="ECO:0007669"/>
    <property type="project" value="UniProtKB-KW"/>
</dbReference>
<keyword evidence="2" id="KW-0233">DNA recombination</keyword>
<dbReference type="InterPro" id="IPR010998">
    <property type="entry name" value="Integrase_recombinase_N"/>
</dbReference>
<dbReference type="PANTHER" id="PTHR34605">
    <property type="entry name" value="PHAGE_INTEGRASE DOMAIN-CONTAINING PROTEIN"/>
    <property type="match status" value="1"/>
</dbReference>
<dbReference type="InterPro" id="IPR002104">
    <property type="entry name" value="Integrase_catalytic"/>
</dbReference>
<evidence type="ECO:0000313" key="7">
    <source>
        <dbReference type="Proteomes" id="UP001138997"/>
    </source>
</evidence>
<dbReference type="PROSITE" id="PS51898">
    <property type="entry name" value="TYR_RECOMBINASE"/>
    <property type="match status" value="1"/>
</dbReference>
<dbReference type="Gene3D" id="1.10.443.10">
    <property type="entry name" value="Intergrase catalytic core"/>
    <property type="match status" value="1"/>
</dbReference>
<dbReference type="GO" id="GO:0015074">
    <property type="term" value="P:DNA integration"/>
    <property type="evidence" value="ECO:0007669"/>
    <property type="project" value="InterPro"/>
</dbReference>
<dbReference type="InterPro" id="IPR044068">
    <property type="entry name" value="CB"/>
</dbReference>
<evidence type="ECO:0000256" key="2">
    <source>
        <dbReference type="ARBA" id="ARBA00023172"/>
    </source>
</evidence>
<dbReference type="EMBL" id="JAJOMB010000025">
    <property type="protein sequence ID" value="MCD5315886.1"/>
    <property type="molecule type" value="Genomic_DNA"/>
</dbReference>
<dbReference type="GO" id="GO:0003677">
    <property type="term" value="F:DNA binding"/>
    <property type="evidence" value="ECO:0007669"/>
    <property type="project" value="UniProtKB-UniRule"/>
</dbReference>
<gene>
    <name evidence="6" type="ORF">LR394_33830</name>
</gene>
<organism evidence="6 7">
    <name type="scientific">Kineosporia babensis</name>
    <dbReference type="NCBI Taxonomy" id="499548"/>
    <lineage>
        <taxon>Bacteria</taxon>
        <taxon>Bacillati</taxon>
        <taxon>Actinomycetota</taxon>
        <taxon>Actinomycetes</taxon>
        <taxon>Kineosporiales</taxon>
        <taxon>Kineosporiaceae</taxon>
        <taxon>Kineosporia</taxon>
    </lineage>
</organism>
<evidence type="ECO:0000313" key="6">
    <source>
        <dbReference type="EMBL" id="MCD5315886.1"/>
    </source>
</evidence>
<evidence type="ECO:0000256" key="1">
    <source>
        <dbReference type="ARBA" id="ARBA00023125"/>
    </source>
</evidence>
<evidence type="ECO:0000259" key="5">
    <source>
        <dbReference type="PROSITE" id="PS51900"/>
    </source>
</evidence>
<dbReference type="Gene3D" id="1.10.150.130">
    <property type="match status" value="1"/>
</dbReference>
<feature type="domain" description="Core-binding (CB)" evidence="5">
    <location>
        <begin position="28"/>
        <end position="121"/>
    </location>
</feature>
<comment type="caution">
    <text evidence="6">The sequence shown here is derived from an EMBL/GenBank/DDBJ whole genome shotgun (WGS) entry which is preliminary data.</text>
</comment>
<sequence length="364" mass="39790">MLIPAAPEPEPETWHGGSELAAVDGERESGLDPAYAYVARLAAIDAQAAQDSLAPATREAYRRAWEVFEQWTAHNALIALPASASTVRAFVAHLRDRAVPASLPTIHQHLSAIWARHAELGAPSARQDGQLRLRLQGYARQDQERLVRQMSALMVRDVQRIVTVMDDELNRARRDLGEERDLRKAELLARRDKAVILVGLATALRRSELARIEVADLSEEVEGLVITPRWTKRDQAGTERHPRAVPRGSARATCPVIALQGWLALAGITQGPVFRPVTRWGTVGAKAFTPQVIRTIVQQRAEAAGLPGTWGAHSLRAGFATQSAKNGVARHVIMADGDWRSAAVDRYLRRGALWDGAASSSLGL</sequence>
<dbReference type="Proteomes" id="UP001138997">
    <property type="component" value="Unassembled WGS sequence"/>
</dbReference>
<proteinExistence type="predicted"/>
<dbReference type="SUPFAM" id="SSF56349">
    <property type="entry name" value="DNA breaking-rejoining enzymes"/>
    <property type="match status" value="1"/>
</dbReference>
<feature type="domain" description="Tyr recombinase" evidence="4">
    <location>
        <begin position="160"/>
        <end position="364"/>
    </location>
</feature>
<dbReference type="PANTHER" id="PTHR34605:SF3">
    <property type="entry name" value="P CELL-TYPE AGGLUTINATION PROTEIN MAP4-LIKE-RELATED"/>
    <property type="match status" value="1"/>
</dbReference>
<dbReference type="InterPro" id="IPR013762">
    <property type="entry name" value="Integrase-like_cat_sf"/>
</dbReference>
<dbReference type="CDD" id="cd00799">
    <property type="entry name" value="INT_Cre_C"/>
    <property type="match status" value="1"/>
</dbReference>
<dbReference type="InterPro" id="IPR011010">
    <property type="entry name" value="DNA_brk_join_enz"/>
</dbReference>
<dbReference type="SUPFAM" id="SSF47823">
    <property type="entry name" value="lambda integrase-like, N-terminal domain"/>
    <property type="match status" value="1"/>
</dbReference>
<dbReference type="AlphaFoldDB" id="A0A9X1NLF8"/>
<reference evidence="6" key="1">
    <citation type="submission" date="2021-11" db="EMBL/GenBank/DDBJ databases">
        <title>Streptomyces corallinus and Kineosporia corallina sp. nov., two new coral-derived marine actinobacteria.</title>
        <authorList>
            <person name="Buangrab K."/>
            <person name="Sutthacheep M."/>
            <person name="Yeemin T."/>
            <person name="Harunari E."/>
            <person name="Igarashi Y."/>
            <person name="Sripreechasak P."/>
            <person name="Kanchanasin P."/>
            <person name="Tanasupawat S."/>
            <person name="Phongsopitanun W."/>
        </authorList>
    </citation>
    <scope>NUCLEOTIDE SEQUENCE</scope>
    <source>
        <strain evidence="6">JCM 31032</strain>
    </source>
</reference>
<name>A0A9X1NLF8_9ACTN</name>